<comment type="similarity">
    <text evidence="1">Belongs to the peptidase S45 family.</text>
</comment>
<dbReference type="InterPro" id="IPR002692">
    <property type="entry name" value="S45"/>
</dbReference>
<dbReference type="SUPFAM" id="SSF56235">
    <property type="entry name" value="N-terminal nucleophile aminohydrolases (Ntn hydrolases)"/>
    <property type="match status" value="1"/>
</dbReference>
<dbReference type="Gene3D" id="1.10.439.10">
    <property type="entry name" value="Penicillin Amidohydrolase, domain 1"/>
    <property type="match status" value="1"/>
</dbReference>
<dbReference type="InterPro" id="IPR029055">
    <property type="entry name" value="Ntn_hydrolases_N"/>
</dbReference>
<evidence type="ECO:0000313" key="5">
    <source>
        <dbReference type="EMBL" id="GAA2071602.1"/>
    </source>
</evidence>
<dbReference type="Gene3D" id="1.10.1400.10">
    <property type="match status" value="1"/>
</dbReference>
<gene>
    <name evidence="5" type="ORF">GCM10009801_23430</name>
</gene>
<dbReference type="PANTHER" id="PTHR34218:SF3">
    <property type="entry name" value="ACYL-HOMOSERINE LACTONE ACYLASE PVDQ"/>
    <property type="match status" value="1"/>
</dbReference>
<keyword evidence="4" id="KW-0865">Zymogen</keyword>
<proteinExistence type="inferred from homology"/>
<dbReference type="Gene3D" id="2.30.120.10">
    <property type="match status" value="1"/>
</dbReference>
<dbReference type="Proteomes" id="UP001500016">
    <property type="component" value="Unassembled WGS sequence"/>
</dbReference>
<dbReference type="Gene3D" id="3.60.20.10">
    <property type="entry name" value="Glutamine Phosphoribosylpyrophosphate, subunit 1, domain 1"/>
    <property type="match status" value="1"/>
</dbReference>
<dbReference type="InterPro" id="IPR014395">
    <property type="entry name" value="Pen/GL7ACA/AHL_acylase"/>
</dbReference>
<dbReference type="InterPro" id="IPR006311">
    <property type="entry name" value="TAT_signal"/>
</dbReference>
<reference evidence="5 6" key="1">
    <citation type="journal article" date="2019" name="Int. J. Syst. Evol. Microbiol.">
        <title>The Global Catalogue of Microorganisms (GCM) 10K type strain sequencing project: providing services to taxonomists for standard genome sequencing and annotation.</title>
        <authorList>
            <consortium name="The Broad Institute Genomics Platform"/>
            <consortium name="The Broad Institute Genome Sequencing Center for Infectious Disease"/>
            <person name="Wu L."/>
            <person name="Ma J."/>
        </authorList>
    </citation>
    <scope>NUCLEOTIDE SEQUENCE [LARGE SCALE GENOMIC DNA]</scope>
    <source>
        <strain evidence="5 6">JCM 15478</strain>
    </source>
</reference>
<evidence type="ECO:0000256" key="4">
    <source>
        <dbReference type="ARBA" id="ARBA00023145"/>
    </source>
</evidence>
<evidence type="ECO:0000256" key="2">
    <source>
        <dbReference type="ARBA" id="ARBA00022729"/>
    </source>
</evidence>
<dbReference type="PIRSF" id="PIRSF001227">
    <property type="entry name" value="Pen_acylase"/>
    <property type="match status" value="1"/>
</dbReference>
<dbReference type="PROSITE" id="PS51318">
    <property type="entry name" value="TAT"/>
    <property type="match status" value="1"/>
</dbReference>
<protein>
    <submittedName>
        <fullName evidence="5">Penicillin acylase family protein</fullName>
    </submittedName>
</protein>
<keyword evidence="3" id="KW-0378">Hydrolase</keyword>
<evidence type="ECO:0000313" key="6">
    <source>
        <dbReference type="Proteomes" id="UP001500016"/>
    </source>
</evidence>
<evidence type="ECO:0000256" key="3">
    <source>
        <dbReference type="ARBA" id="ARBA00022801"/>
    </source>
</evidence>
<dbReference type="InterPro" id="IPR043146">
    <property type="entry name" value="Penicillin_amidase_N_B-knob"/>
</dbReference>
<sequence>MPTSSSPSSSPSRRAVVGTGVAGAATVLAGTALDGSAAAKADAAWKPDEDQTYTVPGLRRPVRITVDTWGVPHLFAADTGDLFQAQGFNIARDRLFQIDTWRRRGLGRFSEVLGADHVERDRAARLFLYRGDMDAEWAAYGPEARTAATRFAAGINAYVDWLDDHPEALPEEFRTLGYRPARWEPEDVVRIRTHAIGSNLTGEIARAKLLRLGGEDADRYYKKLEPEHTVRVPEGLDLDLIPDDVADVFHLATAEMEFAEGTMRTANPAKGLSAEAASLLRETVTGSNAWAVAPRRTATGRPILAGDPHRENHALPGNRYIVHLHAPGLNIIGAGEPWNPGVSMGHNGKIAFGLTNLPADQADLYVYDLDPDDPGRYRYRGGWERIRTVTEEIPVAGGGTRRAELAFTRHGPVIKVDEKNHKAYAVRTVWTEPGTSPYLGSLRFQRAADSREFVEAMRGWRTPGSNLVYADTKGDIGWVPGALFPKRKGEGYDGLLPVPGDGRYEWDGFHDNADLPRVRNPREGFIASANEYNFPSGAPVPSYEWTAADRKERIDKVLSRPGRTSLDDTVALQNDERSGTAARLLPFVVRLDSGDATTRRALKLLRGYDAVADKDSAATALFETWTTGFLYPAWAGAMLPGKAAEHLIALSLGADVRVMLDSFARPDDWFGEGGAKARDKLLLGTLAKAYAEVRAKLGEDEAKWRWGAMHFHVFVHPLGTPNTDPVERGGTFDTVRCSYYFFATYPYPEVVGPTFRMALDVGAWDNSRAINAPGQSGDRRSPHFTDLHGTWAKGGYFPLVYSEEAVEKNGGIRILLKP</sequence>
<evidence type="ECO:0000256" key="1">
    <source>
        <dbReference type="ARBA" id="ARBA00006586"/>
    </source>
</evidence>
<dbReference type="InterPro" id="IPR043147">
    <property type="entry name" value="Penicillin_amidase_A-knob"/>
</dbReference>
<accession>A0ABN2VSZ4</accession>
<dbReference type="EMBL" id="BAAAPE010000007">
    <property type="protein sequence ID" value="GAA2071602.1"/>
    <property type="molecule type" value="Genomic_DNA"/>
</dbReference>
<dbReference type="CDD" id="cd03747">
    <property type="entry name" value="Ntn_PGA_like"/>
    <property type="match status" value="1"/>
</dbReference>
<comment type="caution">
    <text evidence="5">The sequence shown here is derived from an EMBL/GenBank/DDBJ whole genome shotgun (WGS) entry which is preliminary data.</text>
</comment>
<dbReference type="RefSeq" id="WP_344526906.1">
    <property type="nucleotide sequence ID" value="NZ_BAAAPE010000007.1"/>
</dbReference>
<organism evidence="5 6">
    <name type="scientific">Streptomyces albiaxialis</name>
    <dbReference type="NCBI Taxonomy" id="329523"/>
    <lineage>
        <taxon>Bacteria</taxon>
        <taxon>Bacillati</taxon>
        <taxon>Actinomycetota</taxon>
        <taxon>Actinomycetes</taxon>
        <taxon>Kitasatosporales</taxon>
        <taxon>Streptomycetaceae</taxon>
        <taxon>Streptomyces</taxon>
    </lineage>
</organism>
<dbReference type="PANTHER" id="PTHR34218">
    <property type="entry name" value="PEPTIDASE S45 PENICILLIN AMIDASE"/>
    <property type="match status" value="1"/>
</dbReference>
<name>A0ABN2VSZ4_9ACTN</name>
<keyword evidence="2" id="KW-0732">Signal</keyword>
<keyword evidence="6" id="KW-1185">Reference proteome</keyword>
<dbReference type="InterPro" id="IPR023343">
    <property type="entry name" value="Penicillin_amidase_dom1"/>
</dbReference>
<dbReference type="Pfam" id="PF01804">
    <property type="entry name" value="Penicil_amidase"/>
    <property type="match status" value="1"/>
</dbReference>